<sequence>MRLSECLNSSSIDTLRIIAECYRFDCSLSSKNALMQEILTHFNNRKFIEGAYLGLEESAYKEAVSQLMLDRRESFSREDVLAMLRRAGLHDELDEQEQIYRLLQNGWLYRLNTKGGRQIYYIPDDLRRTMRDHLAASLKARVRISECAPIVYRDENMALQRDLVLFLNFVGKQEVRITKDGTIVKRAQQQLFALFEIKEEPLGKVSWRFGYGRRFHDYPDRFALLYDYGYTRGLIEETAEGELRVTSKAGEWQLQSEKERAADLFRFWRLLYRRPIPQLKVCIATLAQATKADWVHVASMNDLLSPYVGDYYYDKAEQVMEQRIYQMLVHQGLLAHGQLADGTAVIKLTSFGREFLLDENVSIQEEPEDVLEAVTTPVIVQPNFDLLVPVESFERLAWELEELTDLIRVDTLRIHRLTKKSVLRAFEFGWTCETVLDFLREESDGLVPGNIERMVEQWAAEFGRVKLYRAVLVECGEESIARDLRTMPELKRHIRLELTSTHFLIGESGVPLVQAELTKLGYPSDLIEESSDNPDGP</sequence>
<evidence type="ECO:0000313" key="2">
    <source>
        <dbReference type="EMBL" id="ASS75536.1"/>
    </source>
</evidence>
<accession>A0A223D2E7</accession>
<dbReference type="Pfam" id="PF13625">
    <property type="entry name" value="Helicase_C_3"/>
    <property type="match status" value="1"/>
</dbReference>
<evidence type="ECO:0000259" key="1">
    <source>
        <dbReference type="Pfam" id="PF13625"/>
    </source>
</evidence>
<dbReference type="KEGG" id="tab:CIG75_11435"/>
<gene>
    <name evidence="2" type="ORF">CIG75_11435</name>
</gene>
<dbReference type="AlphaFoldDB" id="A0A223D2E7"/>
<dbReference type="EMBL" id="CP022657">
    <property type="protein sequence ID" value="ASS75536.1"/>
    <property type="molecule type" value="Genomic_DNA"/>
</dbReference>
<protein>
    <recommendedName>
        <fullName evidence="1">Helicase XPB/Ssl2 N-terminal domain-containing protein</fullName>
    </recommendedName>
</protein>
<reference evidence="2 3" key="1">
    <citation type="journal article" date="2015" name="Int. J. Syst. Evol. Microbiol.">
        <title>Tumebacillus algifaecis sp. nov., isolated from decomposing algal scum.</title>
        <authorList>
            <person name="Wu Y.F."/>
            <person name="Zhang B."/>
            <person name="Xing P."/>
            <person name="Wu Q.L."/>
            <person name="Liu S.J."/>
        </authorList>
    </citation>
    <scope>NUCLEOTIDE SEQUENCE [LARGE SCALE GENOMIC DNA]</scope>
    <source>
        <strain evidence="2 3">THMBR28</strain>
    </source>
</reference>
<evidence type="ECO:0000313" key="3">
    <source>
        <dbReference type="Proteomes" id="UP000214688"/>
    </source>
</evidence>
<name>A0A223D2E7_9BACL</name>
<organism evidence="2 3">
    <name type="scientific">Tumebacillus algifaecis</name>
    <dbReference type="NCBI Taxonomy" id="1214604"/>
    <lineage>
        <taxon>Bacteria</taxon>
        <taxon>Bacillati</taxon>
        <taxon>Bacillota</taxon>
        <taxon>Bacilli</taxon>
        <taxon>Bacillales</taxon>
        <taxon>Alicyclobacillaceae</taxon>
        <taxon>Tumebacillus</taxon>
    </lineage>
</organism>
<dbReference type="InterPro" id="IPR032830">
    <property type="entry name" value="XPB/Ssl2_N"/>
</dbReference>
<keyword evidence="3" id="KW-1185">Reference proteome</keyword>
<feature type="domain" description="Helicase XPB/Ssl2 N-terminal" evidence="1">
    <location>
        <begin position="378"/>
        <end position="491"/>
    </location>
</feature>
<proteinExistence type="predicted"/>
<dbReference type="Proteomes" id="UP000214688">
    <property type="component" value="Chromosome"/>
</dbReference>